<keyword evidence="3 6" id="KW-0378">Hydrolase</keyword>
<feature type="domain" description="Peptidase M48" evidence="7">
    <location>
        <begin position="74"/>
        <end position="247"/>
    </location>
</feature>
<evidence type="ECO:0000313" key="8">
    <source>
        <dbReference type="EMBL" id="PQJ15629.1"/>
    </source>
</evidence>
<dbReference type="GO" id="GO:0051603">
    <property type="term" value="P:proteolysis involved in protein catabolic process"/>
    <property type="evidence" value="ECO:0007669"/>
    <property type="project" value="TreeGrafter"/>
</dbReference>
<dbReference type="GO" id="GO:0004222">
    <property type="term" value="F:metalloendopeptidase activity"/>
    <property type="evidence" value="ECO:0007669"/>
    <property type="project" value="InterPro"/>
</dbReference>
<evidence type="ECO:0000256" key="1">
    <source>
        <dbReference type="ARBA" id="ARBA00022670"/>
    </source>
</evidence>
<evidence type="ECO:0000256" key="3">
    <source>
        <dbReference type="ARBA" id="ARBA00022801"/>
    </source>
</evidence>
<dbReference type="OrthoDB" id="9810445at2"/>
<dbReference type="RefSeq" id="WP_105001280.1">
    <property type="nucleotide sequence ID" value="NZ_MQVX01000001.1"/>
</dbReference>
<dbReference type="InterPro" id="IPR051156">
    <property type="entry name" value="Mito/Outer_Membr_Metalloprot"/>
</dbReference>
<comment type="caution">
    <text evidence="8">The sequence shown here is derived from an EMBL/GenBank/DDBJ whole genome shotgun (WGS) entry which is preliminary data.</text>
</comment>
<organism evidence="8 9">
    <name type="scientific">Aureicoccus marinus</name>
    <dbReference type="NCBI Taxonomy" id="754435"/>
    <lineage>
        <taxon>Bacteria</taxon>
        <taxon>Pseudomonadati</taxon>
        <taxon>Bacteroidota</taxon>
        <taxon>Flavobacteriia</taxon>
        <taxon>Flavobacteriales</taxon>
        <taxon>Flavobacteriaceae</taxon>
        <taxon>Aureicoccus</taxon>
    </lineage>
</organism>
<sequence length="259" mass="28760">MRSRGSWKIRIFIGLAIVAFAFIQRCSNRETNPYTGREQTINMSSEQEIAIGLQSVPQMIQDFGGLYPDQRLQTLVDAVGNRLVQNSLARETPYQYDFHLLADSKTINAFALPGGQCFITYALFSQLNEDQLAGVLGHEIAHVVGRHSAERIAESTFWQTLATGASVGGDMGSLVGSIGQNTLLQNGRDDELESDELGVLMMIQAGYDPNEMIEVMRILKKAAGPNRVPEFQSTHPDPENRIEKIRAAIKKYKGNRPVF</sequence>
<dbReference type="PANTHER" id="PTHR22726:SF1">
    <property type="entry name" value="METALLOENDOPEPTIDASE OMA1, MITOCHONDRIAL"/>
    <property type="match status" value="1"/>
</dbReference>
<dbReference type="AlphaFoldDB" id="A0A2S7T6S4"/>
<accession>A0A2S7T6S4</accession>
<keyword evidence="1 6" id="KW-0645">Protease</keyword>
<evidence type="ECO:0000259" key="7">
    <source>
        <dbReference type="Pfam" id="PF01435"/>
    </source>
</evidence>
<dbReference type="GO" id="GO:0016020">
    <property type="term" value="C:membrane"/>
    <property type="evidence" value="ECO:0007669"/>
    <property type="project" value="TreeGrafter"/>
</dbReference>
<protein>
    <submittedName>
        <fullName evidence="8">Peptidase M48 Ste24p</fullName>
    </submittedName>
</protein>
<dbReference type="Pfam" id="PF01435">
    <property type="entry name" value="Peptidase_M48"/>
    <property type="match status" value="1"/>
</dbReference>
<dbReference type="EMBL" id="MQVX01000001">
    <property type="protein sequence ID" value="PQJ15629.1"/>
    <property type="molecule type" value="Genomic_DNA"/>
</dbReference>
<dbReference type="Gene3D" id="3.30.2010.10">
    <property type="entry name" value="Metalloproteases ('zincins'), catalytic domain"/>
    <property type="match status" value="1"/>
</dbReference>
<evidence type="ECO:0000256" key="4">
    <source>
        <dbReference type="ARBA" id="ARBA00022833"/>
    </source>
</evidence>
<dbReference type="InterPro" id="IPR001915">
    <property type="entry name" value="Peptidase_M48"/>
</dbReference>
<comment type="similarity">
    <text evidence="6">Belongs to the peptidase M48 family.</text>
</comment>
<evidence type="ECO:0000256" key="6">
    <source>
        <dbReference type="RuleBase" id="RU003983"/>
    </source>
</evidence>
<keyword evidence="9" id="KW-1185">Reference proteome</keyword>
<evidence type="ECO:0000256" key="2">
    <source>
        <dbReference type="ARBA" id="ARBA00022723"/>
    </source>
</evidence>
<keyword evidence="2" id="KW-0479">Metal-binding</keyword>
<evidence type="ECO:0000256" key="5">
    <source>
        <dbReference type="ARBA" id="ARBA00023049"/>
    </source>
</evidence>
<dbReference type="GO" id="GO:0046872">
    <property type="term" value="F:metal ion binding"/>
    <property type="evidence" value="ECO:0007669"/>
    <property type="project" value="UniProtKB-KW"/>
</dbReference>
<keyword evidence="4 6" id="KW-0862">Zinc</keyword>
<dbReference type="Proteomes" id="UP000239366">
    <property type="component" value="Unassembled WGS sequence"/>
</dbReference>
<gene>
    <name evidence="8" type="ORF">BST99_07720</name>
</gene>
<keyword evidence="5 6" id="KW-0482">Metalloprotease</keyword>
<reference evidence="9" key="1">
    <citation type="submission" date="2016-11" db="EMBL/GenBank/DDBJ databases">
        <title>Trade-off between light-utilization and light-protection in marine flavobacteria.</title>
        <authorList>
            <person name="Kumagai Y."/>
            <person name="Yoshizawa S."/>
            <person name="Kogure K."/>
        </authorList>
    </citation>
    <scope>NUCLEOTIDE SEQUENCE [LARGE SCALE GENOMIC DNA]</scope>
    <source>
        <strain evidence="9">SG-18</strain>
    </source>
</reference>
<comment type="cofactor">
    <cofactor evidence="6">
        <name>Zn(2+)</name>
        <dbReference type="ChEBI" id="CHEBI:29105"/>
    </cofactor>
    <text evidence="6">Binds 1 zinc ion per subunit.</text>
</comment>
<evidence type="ECO:0000313" key="9">
    <source>
        <dbReference type="Proteomes" id="UP000239366"/>
    </source>
</evidence>
<name>A0A2S7T6S4_9FLAO</name>
<proteinExistence type="inferred from homology"/>
<dbReference type="PANTHER" id="PTHR22726">
    <property type="entry name" value="METALLOENDOPEPTIDASE OMA1"/>
    <property type="match status" value="1"/>
</dbReference>